<dbReference type="GO" id="GO:0005737">
    <property type="term" value="C:cytoplasm"/>
    <property type="evidence" value="ECO:0007669"/>
    <property type="project" value="UniProtKB-SubCell"/>
</dbReference>
<evidence type="ECO:0000256" key="3">
    <source>
        <dbReference type="HAMAP-Rule" id="MF_01385"/>
    </source>
</evidence>
<dbReference type="EMBL" id="CP046453">
    <property type="protein sequence ID" value="QGU05625.1"/>
    <property type="molecule type" value="Genomic_DNA"/>
</dbReference>
<dbReference type="PIRSF" id="PIRSF009467">
    <property type="entry name" value="Ureas_acces_UreF"/>
    <property type="match status" value="1"/>
</dbReference>
<evidence type="ECO:0000256" key="2">
    <source>
        <dbReference type="ARBA" id="ARBA00023186"/>
    </source>
</evidence>
<proteinExistence type="inferred from homology"/>
<keyword evidence="3" id="KW-0963">Cytoplasm</keyword>
<dbReference type="InterPro" id="IPR002639">
    <property type="entry name" value="UreF"/>
</dbReference>
<sequence>MPGTPTSGQVSSPHALLTMLHLTDSALPTGGFSHSLGLESYLQRDLVNSPETFSRWMYAYIRQTSYNDALVAKLTAEAVAQPHEEAVRSLKLLDALAHTTLVPRQIRDANASMGLRMCKIIAVAVPDHPLIEWYTEAVTEGHAYGCPALAHGLALSAVGLDTQMVVRSYLMQTTASLTQNAIRGIPIGQDAGQRALVGSYPVIEEAVAATLRNGYLDLGAAAPGLEIAQMQHESLRSRMFMS</sequence>
<dbReference type="Pfam" id="PF01730">
    <property type="entry name" value="UreF"/>
    <property type="match status" value="1"/>
</dbReference>
<accession>A0A6B8W2H4</accession>
<keyword evidence="1 3" id="KW-0996">Nickel insertion</keyword>
<comment type="subunit">
    <text evidence="3">UreD, UreF and UreG form a complex that acts as a GTP-hydrolysis-dependent molecular chaperone, activating the urease apoprotein by helping to assemble the nickel containing metallocenter of UreC. The UreE protein probably delivers the nickel.</text>
</comment>
<evidence type="ECO:0000313" key="4">
    <source>
        <dbReference type="EMBL" id="QGU05625.1"/>
    </source>
</evidence>
<dbReference type="AlphaFoldDB" id="A0A6B8W2H4"/>
<comment type="function">
    <text evidence="3">Required for maturation of urease via the functional incorporation of the urease nickel metallocenter.</text>
</comment>
<dbReference type="PANTHER" id="PTHR33620">
    <property type="entry name" value="UREASE ACCESSORY PROTEIN F"/>
    <property type="match status" value="1"/>
</dbReference>
<dbReference type="InterPro" id="IPR038277">
    <property type="entry name" value="UreF_sf"/>
</dbReference>
<protein>
    <recommendedName>
        <fullName evidence="3">Urease accessory protein UreF</fullName>
    </recommendedName>
</protein>
<dbReference type="Proteomes" id="UP000425178">
    <property type="component" value="Chromosome"/>
</dbReference>
<dbReference type="GO" id="GO:0016151">
    <property type="term" value="F:nickel cation binding"/>
    <property type="evidence" value="ECO:0007669"/>
    <property type="project" value="UniProtKB-UniRule"/>
</dbReference>
<keyword evidence="5" id="KW-1185">Reference proteome</keyword>
<dbReference type="PANTHER" id="PTHR33620:SF1">
    <property type="entry name" value="UREASE ACCESSORY PROTEIN F"/>
    <property type="match status" value="1"/>
</dbReference>
<gene>
    <name evidence="3 4" type="primary">ureF</name>
    <name evidence="4" type="ORF">CETAM_11965</name>
</gene>
<evidence type="ECO:0000313" key="5">
    <source>
        <dbReference type="Proteomes" id="UP000425178"/>
    </source>
</evidence>
<dbReference type="RefSeq" id="WP_156229050.1">
    <property type="nucleotide sequence ID" value="NZ_CP046453.1"/>
</dbReference>
<comment type="similarity">
    <text evidence="3">Belongs to the UreF family.</text>
</comment>
<keyword evidence="2 3" id="KW-0143">Chaperone</keyword>
<dbReference type="Gene3D" id="1.10.4190.10">
    <property type="entry name" value="Urease accessory protein UreF"/>
    <property type="match status" value="1"/>
</dbReference>
<dbReference type="KEGG" id="ccoe:CETAM_11965"/>
<comment type="subcellular location">
    <subcellularLocation>
        <location evidence="3">Cytoplasm</location>
    </subcellularLocation>
</comment>
<dbReference type="HAMAP" id="MF_01385">
    <property type="entry name" value="UreF"/>
    <property type="match status" value="1"/>
</dbReference>
<evidence type="ECO:0000256" key="1">
    <source>
        <dbReference type="ARBA" id="ARBA00022988"/>
    </source>
</evidence>
<name>A0A6B8W2H4_9CORY</name>
<organism evidence="4 5">
    <name type="scientific">Corynebacterium comes</name>
    <dbReference type="NCBI Taxonomy" id="2675218"/>
    <lineage>
        <taxon>Bacteria</taxon>
        <taxon>Bacillati</taxon>
        <taxon>Actinomycetota</taxon>
        <taxon>Actinomycetes</taxon>
        <taxon>Mycobacteriales</taxon>
        <taxon>Corynebacteriaceae</taxon>
        <taxon>Corynebacterium</taxon>
    </lineage>
</organism>
<reference evidence="4 5" key="1">
    <citation type="journal article" date="2021" name="Int. J. Syst. Evol. Microbiol.">
        <title>Classification of three corynebacterial strains isolated from a small paddock in North Rhine-Westphalia: proposal of &lt;i&gt;Corynebacterium kalinowskii&lt;/i&gt; sp. nov., &lt;i&gt;Corynebacterium comes&lt;/i&gt; sp. nov. and &lt;i&gt;Corynebacterium occultum&lt;/i&gt; sp. nov.</title>
        <authorList>
            <person name="Schaffert L."/>
            <person name="Ruwe M."/>
            <person name="Milse J."/>
            <person name="Hanuschka K."/>
            <person name="Ortseifen V."/>
            <person name="Droste J."/>
            <person name="Brandt D."/>
            <person name="Schl L."/>
            <person name="Kutter Y."/>
            <person name="Vinke S."/>
            <person name="Vieh P."/>
            <person name="Jacob L."/>
            <person name="L N.C."/>
            <person name="Schulte-Berndt E."/>
            <person name="Hain C."/>
            <person name="Linder M."/>
            <person name="Schmidt P."/>
            <person name="Wollenschl L."/>
            <person name="Luttermann T."/>
            <person name="Thieme E."/>
            <person name="Hassa J."/>
            <person name="Haak M."/>
            <person name="Wittchen M."/>
            <person name="Mentz A."/>
            <person name="Persicke M."/>
            <person name="Busche T."/>
            <person name="R C."/>
        </authorList>
    </citation>
    <scope>NUCLEOTIDE SEQUENCE [LARGE SCALE GENOMIC DNA]</scope>
    <source>
        <strain evidence="4 5">2019</strain>
    </source>
</reference>